<dbReference type="InterPro" id="IPR026960">
    <property type="entry name" value="RVT-Znf"/>
</dbReference>
<evidence type="ECO:0000313" key="3">
    <source>
        <dbReference type="Proteomes" id="UP000015105"/>
    </source>
</evidence>
<name>A0A452YE56_AEGTS</name>
<sequence>KDNLARRNWQGSKKCCFCTHDETIEHLFFQCNFARSTWSVIQIASSLYPPTSVANIFGHWLDGISNRFKTLLRVGAYALLWSLWLYRNDFVFNDKNASPLQAIFRCTHSLRMWSMLQRAEVQPLFKAVYTRLEQVATEVFTQHGWQHNLRIGPSHLST</sequence>
<reference evidence="3" key="1">
    <citation type="journal article" date="2014" name="Science">
        <title>Ancient hybridizations among the ancestral genomes of bread wheat.</title>
        <authorList>
            <consortium name="International Wheat Genome Sequencing Consortium,"/>
            <person name="Marcussen T."/>
            <person name="Sandve S.R."/>
            <person name="Heier L."/>
            <person name="Spannagl M."/>
            <person name="Pfeifer M."/>
            <person name="Jakobsen K.S."/>
            <person name="Wulff B.B."/>
            <person name="Steuernagel B."/>
            <person name="Mayer K.F."/>
            <person name="Olsen O.A."/>
        </authorList>
    </citation>
    <scope>NUCLEOTIDE SEQUENCE [LARGE SCALE GENOMIC DNA]</scope>
    <source>
        <strain evidence="3">cv. AL8/78</strain>
    </source>
</reference>
<reference evidence="2" key="4">
    <citation type="submission" date="2019-03" db="UniProtKB">
        <authorList>
            <consortium name="EnsemblPlants"/>
        </authorList>
    </citation>
    <scope>IDENTIFICATION</scope>
</reference>
<dbReference type="Gramene" id="AET1Gv20387300.1">
    <property type="protein sequence ID" value="AET1Gv20387300.1"/>
    <property type="gene ID" value="AET1Gv20387300"/>
</dbReference>
<dbReference type="Proteomes" id="UP000015105">
    <property type="component" value="Chromosome 1D"/>
</dbReference>
<protein>
    <recommendedName>
        <fullName evidence="1">Reverse transcriptase zinc-binding domain-containing protein</fullName>
    </recommendedName>
</protein>
<dbReference type="Pfam" id="PF13966">
    <property type="entry name" value="zf-RVT"/>
    <property type="match status" value="1"/>
</dbReference>
<dbReference type="EnsemblPlants" id="AET1Gv20387300.1">
    <property type="protein sequence ID" value="AET1Gv20387300.1"/>
    <property type="gene ID" value="AET1Gv20387300"/>
</dbReference>
<evidence type="ECO:0000259" key="1">
    <source>
        <dbReference type="Pfam" id="PF13966"/>
    </source>
</evidence>
<reference evidence="2" key="3">
    <citation type="journal article" date="2017" name="Nature">
        <title>Genome sequence of the progenitor of the wheat D genome Aegilops tauschii.</title>
        <authorList>
            <person name="Luo M.C."/>
            <person name="Gu Y.Q."/>
            <person name="Puiu D."/>
            <person name="Wang H."/>
            <person name="Twardziok S.O."/>
            <person name="Deal K.R."/>
            <person name="Huo N."/>
            <person name="Zhu T."/>
            <person name="Wang L."/>
            <person name="Wang Y."/>
            <person name="McGuire P.E."/>
            <person name="Liu S."/>
            <person name="Long H."/>
            <person name="Ramasamy R.K."/>
            <person name="Rodriguez J.C."/>
            <person name="Van S.L."/>
            <person name="Yuan L."/>
            <person name="Wang Z."/>
            <person name="Xia Z."/>
            <person name="Xiao L."/>
            <person name="Anderson O.D."/>
            <person name="Ouyang S."/>
            <person name="Liang Y."/>
            <person name="Zimin A.V."/>
            <person name="Pertea G."/>
            <person name="Qi P."/>
            <person name="Bennetzen J.L."/>
            <person name="Dai X."/>
            <person name="Dawson M.W."/>
            <person name="Muller H.G."/>
            <person name="Kugler K."/>
            <person name="Rivarola-Duarte L."/>
            <person name="Spannagl M."/>
            <person name="Mayer K.F.X."/>
            <person name="Lu F.H."/>
            <person name="Bevan M.W."/>
            <person name="Leroy P."/>
            <person name="Li P."/>
            <person name="You F.M."/>
            <person name="Sun Q."/>
            <person name="Liu Z."/>
            <person name="Lyons E."/>
            <person name="Wicker T."/>
            <person name="Salzberg S.L."/>
            <person name="Devos K.M."/>
            <person name="Dvorak J."/>
        </authorList>
    </citation>
    <scope>NUCLEOTIDE SEQUENCE [LARGE SCALE GENOMIC DNA]</scope>
    <source>
        <strain evidence="2">cv. AL8/78</strain>
    </source>
</reference>
<evidence type="ECO:0000313" key="2">
    <source>
        <dbReference type="EnsemblPlants" id="AET1Gv20387300.1"/>
    </source>
</evidence>
<organism evidence="2 3">
    <name type="scientific">Aegilops tauschii subsp. strangulata</name>
    <name type="common">Goatgrass</name>
    <dbReference type="NCBI Taxonomy" id="200361"/>
    <lineage>
        <taxon>Eukaryota</taxon>
        <taxon>Viridiplantae</taxon>
        <taxon>Streptophyta</taxon>
        <taxon>Embryophyta</taxon>
        <taxon>Tracheophyta</taxon>
        <taxon>Spermatophyta</taxon>
        <taxon>Magnoliopsida</taxon>
        <taxon>Liliopsida</taxon>
        <taxon>Poales</taxon>
        <taxon>Poaceae</taxon>
        <taxon>BOP clade</taxon>
        <taxon>Pooideae</taxon>
        <taxon>Triticodae</taxon>
        <taxon>Triticeae</taxon>
        <taxon>Triticinae</taxon>
        <taxon>Aegilops</taxon>
    </lineage>
</organism>
<keyword evidence="3" id="KW-1185">Reference proteome</keyword>
<dbReference type="AlphaFoldDB" id="A0A452YE56"/>
<feature type="domain" description="Reverse transcriptase zinc-binding" evidence="1">
    <location>
        <begin position="1"/>
        <end position="38"/>
    </location>
</feature>
<reference evidence="2" key="5">
    <citation type="journal article" date="2021" name="G3 (Bethesda)">
        <title>Aegilops tauschii genome assembly Aet v5.0 features greater sequence contiguity and improved annotation.</title>
        <authorList>
            <person name="Wang L."/>
            <person name="Zhu T."/>
            <person name="Rodriguez J.C."/>
            <person name="Deal K.R."/>
            <person name="Dubcovsky J."/>
            <person name="McGuire P.E."/>
            <person name="Lux T."/>
            <person name="Spannagl M."/>
            <person name="Mayer K.F.X."/>
            <person name="Baldrich P."/>
            <person name="Meyers B.C."/>
            <person name="Huo N."/>
            <person name="Gu Y.Q."/>
            <person name="Zhou H."/>
            <person name="Devos K.M."/>
            <person name="Bennetzen J.L."/>
            <person name="Unver T."/>
            <person name="Budak H."/>
            <person name="Gulick P.J."/>
            <person name="Galiba G."/>
            <person name="Kalapos B."/>
            <person name="Nelson D.R."/>
            <person name="Li P."/>
            <person name="You F.M."/>
            <person name="Luo M.C."/>
            <person name="Dvorak J."/>
        </authorList>
    </citation>
    <scope>NUCLEOTIDE SEQUENCE [LARGE SCALE GENOMIC DNA]</scope>
    <source>
        <strain evidence="2">cv. AL8/78</strain>
    </source>
</reference>
<accession>A0A452YE56</accession>
<proteinExistence type="predicted"/>
<reference evidence="3" key="2">
    <citation type="journal article" date="2017" name="Nat. Plants">
        <title>The Aegilops tauschii genome reveals multiple impacts of transposons.</title>
        <authorList>
            <person name="Zhao G."/>
            <person name="Zou C."/>
            <person name="Li K."/>
            <person name="Wang K."/>
            <person name="Li T."/>
            <person name="Gao L."/>
            <person name="Zhang X."/>
            <person name="Wang H."/>
            <person name="Yang Z."/>
            <person name="Liu X."/>
            <person name="Jiang W."/>
            <person name="Mao L."/>
            <person name="Kong X."/>
            <person name="Jiao Y."/>
            <person name="Jia J."/>
        </authorList>
    </citation>
    <scope>NUCLEOTIDE SEQUENCE [LARGE SCALE GENOMIC DNA]</scope>
    <source>
        <strain evidence="3">cv. AL8/78</strain>
    </source>
</reference>